<dbReference type="GO" id="GO:0006096">
    <property type="term" value="P:glycolytic process"/>
    <property type="evidence" value="ECO:0007669"/>
    <property type="project" value="UniProtKB-UniPathway"/>
</dbReference>
<comment type="catalytic activity">
    <reaction evidence="1">
        <text>(2R)-2-phosphoglycerate = (2R)-3-phosphoglycerate</text>
        <dbReference type="Rhea" id="RHEA:15901"/>
        <dbReference type="ChEBI" id="CHEBI:58272"/>
        <dbReference type="ChEBI" id="CHEBI:58289"/>
        <dbReference type="EC" id="5.4.2.12"/>
    </reaction>
</comment>
<evidence type="ECO:0000256" key="1">
    <source>
        <dbReference type="ARBA" id="ARBA00000370"/>
    </source>
</evidence>
<comment type="pathway">
    <text evidence="3">Carbohydrate degradation; glycolysis; pyruvate from D-glyceraldehyde 3-phosphate: step 3/5.</text>
</comment>
<dbReference type="InterPro" id="IPR036646">
    <property type="entry name" value="PGAM_B_sf"/>
</dbReference>
<dbReference type="PANTHER" id="PTHR31637">
    <property type="entry name" value="2,3-BISPHOSPHOGLYCERATE-INDEPENDENT PHOSPHOGLYCERATE MUTASE"/>
    <property type="match status" value="1"/>
</dbReference>
<dbReference type="InterPro" id="IPR005995">
    <property type="entry name" value="Pgm_bpd_ind"/>
</dbReference>
<keyword evidence="6" id="KW-0479">Metal-binding</keyword>
<evidence type="ECO:0000256" key="2">
    <source>
        <dbReference type="ARBA" id="ARBA00001936"/>
    </source>
</evidence>
<dbReference type="EMBL" id="MTSD02000186">
    <property type="protein sequence ID" value="OOV79101.1"/>
    <property type="molecule type" value="Genomic_DNA"/>
</dbReference>
<evidence type="ECO:0000256" key="3">
    <source>
        <dbReference type="ARBA" id="ARBA00004798"/>
    </source>
</evidence>
<evidence type="ECO:0000256" key="8">
    <source>
        <dbReference type="ARBA" id="ARBA00023211"/>
    </source>
</evidence>
<reference evidence="11" key="1">
    <citation type="submission" date="2017-02" db="EMBL/GenBank/DDBJ databases">
        <title>Draft Genome Sequence of the Salt Water Bacterium Oceanospirillum linum ATCC 11336.</title>
        <authorList>
            <person name="Trachtenberg A.M."/>
            <person name="Carney J.G."/>
            <person name="Linnane J.D."/>
            <person name="Rheaume B.A."/>
            <person name="Pitts N.L."/>
            <person name="Mykles D.L."/>
            <person name="Maclea K.S."/>
        </authorList>
    </citation>
    <scope>NUCLEOTIDE SEQUENCE [LARGE SCALE GENOMIC DNA]</scope>
    <source>
        <strain evidence="11">ATCC 11336</strain>
    </source>
</reference>
<dbReference type="GO" id="GO:0030145">
    <property type="term" value="F:manganese ion binding"/>
    <property type="evidence" value="ECO:0007669"/>
    <property type="project" value="InterPro"/>
</dbReference>
<evidence type="ECO:0000256" key="5">
    <source>
        <dbReference type="ARBA" id="ARBA00012026"/>
    </source>
</evidence>
<feature type="non-terminal residue" evidence="11">
    <location>
        <position position="1"/>
    </location>
</feature>
<comment type="cofactor">
    <cofactor evidence="2">
        <name>Mn(2+)</name>
        <dbReference type="ChEBI" id="CHEBI:29035"/>
    </cofactor>
</comment>
<dbReference type="InterPro" id="IPR011258">
    <property type="entry name" value="BPG-indep_PGM_N"/>
</dbReference>
<dbReference type="GO" id="GO:0005829">
    <property type="term" value="C:cytosol"/>
    <property type="evidence" value="ECO:0007669"/>
    <property type="project" value="TreeGrafter"/>
</dbReference>
<dbReference type="AlphaFoldDB" id="A0A1T1GND6"/>
<dbReference type="InterPro" id="IPR017850">
    <property type="entry name" value="Alkaline_phosphatase_core_sf"/>
</dbReference>
<name>A0A1T1GND6_OCELI</name>
<evidence type="ECO:0000256" key="6">
    <source>
        <dbReference type="ARBA" id="ARBA00022723"/>
    </source>
</evidence>
<evidence type="ECO:0000256" key="9">
    <source>
        <dbReference type="ARBA" id="ARBA00023235"/>
    </source>
</evidence>
<gene>
    <name evidence="11" type="ORF">BTA35_0217275</name>
</gene>
<proteinExistence type="inferred from homology"/>
<dbReference type="UniPathway" id="UPA00109">
    <property type="reaction ID" value="UER00186"/>
</dbReference>
<keyword evidence="8" id="KW-0464">Manganese</keyword>
<evidence type="ECO:0000256" key="7">
    <source>
        <dbReference type="ARBA" id="ARBA00023152"/>
    </source>
</evidence>
<protein>
    <recommendedName>
        <fullName evidence="5">phosphoglycerate mutase (2,3-diphosphoglycerate-independent)</fullName>
        <ecNumber evidence="5">5.4.2.12</ecNumber>
    </recommendedName>
</protein>
<dbReference type="Gene3D" id="3.40.720.10">
    <property type="entry name" value="Alkaline Phosphatase, subunit A"/>
    <property type="match status" value="1"/>
</dbReference>
<dbReference type="GO" id="GO:0006007">
    <property type="term" value="P:glucose catabolic process"/>
    <property type="evidence" value="ECO:0007669"/>
    <property type="project" value="InterPro"/>
</dbReference>
<comment type="caution">
    <text evidence="11">The sequence shown here is derived from an EMBL/GenBank/DDBJ whole genome shotgun (WGS) entry which is preliminary data.</text>
</comment>
<dbReference type="GO" id="GO:0004619">
    <property type="term" value="F:phosphoglycerate mutase activity"/>
    <property type="evidence" value="ECO:0007669"/>
    <property type="project" value="UniProtKB-EC"/>
</dbReference>
<keyword evidence="7" id="KW-0324">Glycolysis</keyword>
<feature type="non-terminal residue" evidence="11">
    <location>
        <position position="135"/>
    </location>
</feature>
<keyword evidence="9" id="KW-0413">Isomerase</keyword>
<evidence type="ECO:0000259" key="10">
    <source>
        <dbReference type="Pfam" id="PF06415"/>
    </source>
</evidence>
<dbReference type="SUPFAM" id="SSF64158">
    <property type="entry name" value="2,3-Bisphosphoglycerate-independent phosphoglycerate mutase, substrate-binding domain"/>
    <property type="match status" value="1"/>
</dbReference>
<dbReference type="Proteomes" id="UP000190064">
    <property type="component" value="Unassembled WGS sequence"/>
</dbReference>
<dbReference type="Pfam" id="PF06415">
    <property type="entry name" value="iPGM_N"/>
    <property type="match status" value="1"/>
</dbReference>
<keyword evidence="12" id="KW-1185">Reference proteome</keyword>
<comment type="similarity">
    <text evidence="4">Belongs to the BPG-independent phosphoglycerate mutase family.</text>
</comment>
<dbReference type="STRING" id="966.BTA35_0217275"/>
<dbReference type="EC" id="5.4.2.12" evidence="5"/>
<dbReference type="PANTHER" id="PTHR31637:SF0">
    <property type="entry name" value="2,3-BISPHOSPHOGLYCERATE-INDEPENDENT PHOSPHOGLYCERATE MUTASE"/>
    <property type="match status" value="1"/>
</dbReference>
<organism evidence="11 12">
    <name type="scientific">Oceanospirillum linum</name>
    <dbReference type="NCBI Taxonomy" id="966"/>
    <lineage>
        <taxon>Bacteria</taxon>
        <taxon>Pseudomonadati</taxon>
        <taxon>Pseudomonadota</taxon>
        <taxon>Gammaproteobacteria</taxon>
        <taxon>Oceanospirillales</taxon>
        <taxon>Oceanospirillaceae</taxon>
        <taxon>Oceanospirillum</taxon>
    </lineage>
</organism>
<evidence type="ECO:0000313" key="12">
    <source>
        <dbReference type="Proteomes" id="UP000190064"/>
    </source>
</evidence>
<sequence>YNLLTQAKAQHICADAVTALHAAYNRDENDEFVAASSIRPEGEAISVENGDSLIFMNFRADRAREITRCFVEPEFDGFKRSITPKLADFVMLTEYAADIKTSTAFPPASLVNTLGEYMAKLGKTQLRIAETEKYA</sequence>
<accession>A0A1T1GND6</accession>
<evidence type="ECO:0000256" key="4">
    <source>
        <dbReference type="ARBA" id="ARBA00008819"/>
    </source>
</evidence>
<dbReference type="Gene3D" id="3.40.1450.10">
    <property type="entry name" value="BPG-independent phosphoglycerate mutase, domain B"/>
    <property type="match status" value="1"/>
</dbReference>
<feature type="domain" description="BPG-independent PGAM N-terminal" evidence="10">
    <location>
        <begin position="1"/>
        <end position="96"/>
    </location>
</feature>
<evidence type="ECO:0000313" key="11">
    <source>
        <dbReference type="EMBL" id="OOV79101.1"/>
    </source>
</evidence>